<evidence type="ECO:0000313" key="9">
    <source>
        <dbReference type="EMBL" id="MCW3167493.1"/>
    </source>
</evidence>
<comment type="similarity">
    <text evidence="2">Belongs to the SusD family.</text>
</comment>
<keyword evidence="3 6" id="KW-0732">Signal</keyword>
<proteinExistence type="inferred from homology"/>
<dbReference type="InterPro" id="IPR011990">
    <property type="entry name" value="TPR-like_helical_dom_sf"/>
</dbReference>
<keyword evidence="5" id="KW-0998">Cell outer membrane</keyword>
<evidence type="ECO:0000256" key="2">
    <source>
        <dbReference type="ARBA" id="ARBA00006275"/>
    </source>
</evidence>
<sequence>MKRIINTVLILAALSSTGFTLNSCQDALDIVQPGELEVDDLYTTVSNLNEALIGVYGELEPADEIYFTAVFTDEVKPGSGSGGQEQDLHRYFIDPSSPIVTGGTVSTTTSNGIWLNNYRVINRVNRLLEGAKSVIPSTPAETTQYNNILAQARALRAYCYVQLEAYFSTNMKDVNALGVILIKDIPSTEAQLSRSSNQEIYNFINEDLDYARSILTYATTNSKYYADRRFVNALSARFNIYRGNTALAKQYAQDVISNSGLSLTIATPITGSNSLINGGAGGASGALQNPATAAWNNAFYGGDTTANGNGLLGSFNPYRNIWNDATTSRGEVLFSLNRLALGAGASIGIRWNTNSSAASGVPMWFLGRNLFNLIYSAPNTTDKGDIRRYTYIDPTSIIAANYLDIDSRNDRLVIDKYPGKTSAPTRNDIKVFRLSEMYFIVAEAEVAAGNLTAANGLIQQVRTARNYLGTATTPAYTNAQFAYADILKERRIELALEGHRYIDLKRLATTAGVTMDRNTKDDFVTVTNLPNNSYKYTLPIPIRETSANPNVQQNPGY</sequence>
<protein>
    <submittedName>
        <fullName evidence="9">RagB/SusD family nutrient uptake outer membrane protein</fullName>
    </submittedName>
</protein>
<comment type="caution">
    <text evidence="9">The sequence shown here is derived from an EMBL/GenBank/DDBJ whole genome shotgun (WGS) entry which is preliminary data.</text>
</comment>
<evidence type="ECO:0000256" key="6">
    <source>
        <dbReference type="SAM" id="SignalP"/>
    </source>
</evidence>
<keyword evidence="4" id="KW-0472">Membrane</keyword>
<feature type="domain" description="SusD-like N-terminal" evidence="8">
    <location>
        <begin position="108"/>
        <end position="237"/>
    </location>
</feature>
<evidence type="ECO:0000256" key="4">
    <source>
        <dbReference type="ARBA" id="ARBA00023136"/>
    </source>
</evidence>
<dbReference type="InterPro" id="IPR033985">
    <property type="entry name" value="SusD-like_N"/>
</dbReference>
<dbReference type="RefSeq" id="WP_264748751.1">
    <property type="nucleotide sequence ID" value="NZ_JAPDHW010000002.1"/>
</dbReference>
<feature type="chain" id="PRO_5045996479" evidence="6">
    <location>
        <begin position="19"/>
        <end position="557"/>
    </location>
</feature>
<evidence type="ECO:0000259" key="7">
    <source>
        <dbReference type="Pfam" id="PF07980"/>
    </source>
</evidence>
<reference evidence="9" key="1">
    <citation type="submission" date="2022-10" db="EMBL/GenBank/DDBJ databases">
        <title>Chryseobacterium babae sp. nov. isolated from the gut of the beetle Oryctes rhinoceros, and Chryseobacterium kimseyorum sp. nov., isolated from a stick insect rearing cage.</title>
        <authorList>
            <person name="Shelomi M."/>
            <person name="Han C.-J."/>
            <person name="Chen W.-M."/>
            <person name="Chen H.-K."/>
            <person name="Liaw S.-J."/>
            <person name="Muhle E."/>
            <person name="Clermont D."/>
        </authorList>
    </citation>
    <scope>NUCLEOTIDE SEQUENCE</scope>
    <source>
        <strain evidence="9">09-1422</strain>
    </source>
</reference>
<keyword evidence="10" id="KW-1185">Reference proteome</keyword>
<evidence type="ECO:0000256" key="3">
    <source>
        <dbReference type="ARBA" id="ARBA00022729"/>
    </source>
</evidence>
<feature type="domain" description="RagB/SusD" evidence="7">
    <location>
        <begin position="420"/>
        <end position="557"/>
    </location>
</feature>
<dbReference type="InterPro" id="IPR012944">
    <property type="entry name" value="SusD_RagB_dom"/>
</dbReference>
<comment type="subcellular location">
    <subcellularLocation>
        <location evidence="1">Cell outer membrane</location>
    </subcellularLocation>
</comment>
<evidence type="ECO:0000256" key="1">
    <source>
        <dbReference type="ARBA" id="ARBA00004442"/>
    </source>
</evidence>
<dbReference type="Pfam" id="PF14322">
    <property type="entry name" value="SusD-like_3"/>
    <property type="match status" value="1"/>
</dbReference>
<dbReference type="Pfam" id="PF07980">
    <property type="entry name" value="SusD_RagB"/>
    <property type="match status" value="1"/>
</dbReference>
<dbReference type="SUPFAM" id="SSF48452">
    <property type="entry name" value="TPR-like"/>
    <property type="match status" value="1"/>
</dbReference>
<gene>
    <name evidence="9" type="ORF">OMO38_03045</name>
</gene>
<dbReference type="EMBL" id="JAPDHW010000002">
    <property type="protein sequence ID" value="MCW3167493.1"/>
    <property type="molecule type" value="Genomic_DNA"/>
</dbReference>
<organism evidence="9 10">
    <name type="scientific">Chryseobacterium kimseyorum</name>
    <dbReference type="NCBI Taxonomy" id="2984028"/>
    <lineage>
        <taxon>Bacteria</taxon>
        <taxon>Pseudomonadati</taxon>
        <taxon>Bacteroidota</taxon>
        <taxon>Flavobacteriia</taxon>
        <taxon>Flavobacteriales</taxon>
        <taxon>Weeksellaceae</taxon>
        <taxon>Chryseobacterium group</taxon>
        <taxon>Chryseobacterium</taxon>
    </lineage>
</organism>
<feature type="signal peptide" evidence="6">
    <location>
        <begin position="1"/>
        <end position="18"/>
    </location>
</feature>
<evidence type="ECO:0000256" key="5">
    <source>
        <dbReference type="ARBA" id="ARBA00023237"/>
    </source>
</evidence>
<dbReference type="Proteomes" id="UP001163731">
    <property type="component" value="Unassembled WGS sequence"/>
</dbReference>
<evidence type="ECO:0000259" key="8">
    <source>
        <dbReference type="Pfam" id="PF14322"/>
    </source>
</evidence>
<dbReference type="Gene3D" id="1.25.40.390">
    <property type="match status" value="1"/>
</dbReference>
<name>A0ABT3HUM4_9FLAO</name>
<accession>A0ABT3HUM4</accession>
<evidence type="ECO:0000313" key="10">
    <source>
        <dbReference type="Proteomes" id="UP001163731"/>
    </source>
</evidence>